<organism evidence="1 2">
    <name type="scientific">Lentilactobacillus kisonensis F0435</name>
    <dbReference type="NCBI Taxonomy" id="797516"/>
    <lineage>
        <taxon>Bacteria</taxon>
        <taxon>Bacillati</taxon>
        <taxon>Bacillota</taxon>
        <taxon>Bacilli</taxon>
        <taxon>Lactobacillales</taxon>
        <taxon>Lactobacillaceae</taxon>
        <taxon>Lentilactobacillus</taxon>
    </lineage>
</organism>
<dbReference type="Proteomes" id="UP000005025">
    <property type="component" value="Unassembled WGS sequence"/>
</dbReference>
<accession>H1LCH9</accession>
<evidence type="ECO:0000313" key="1">
    <source>
        <dbReference type="EMBL" id="EHO54062.1"/>
    </source>
</evidence>
<dbReference type="PATRIC" id="fig|797516.3.peg.257"/>
<sequence length="39" mass="4509">MVDSNVSQHYRPDELPFLESIDSLSGRVENEYRQSLPIS</sequence>
<name>H1LCH9_9LACO</name>
<dbReference type="AlphaFoldDB" id="H1LCH9"/>
<evidence type="ECO:0000313" key="2">
    <source>
        <dbReference type="Proteomes" id="UP000005025"/>
    </source>
</evidence>
<dbReference type="STRING" id="797516.HMPREF9104_00292"/>
<proteinExistence type="predicted"/>
<reference evidence="1 2" key="1">
    <citation type="submission" date="2011-09" db="EMBL/GenBank/DDBJ databases">
        <authorList>
            <person name="Weinstock G."/>
            <person name="Sodergren E."/>
            <person name="Clifton S."/>
            <person name="Fulton L."/>
            <person name="Fulton B."/>
            <person name="Courtney L."/>
            <person name="Fronick C."/>
            <person name="Harrison M."/>
            <person name="Strong C."/>
            <person name="Farmer C."/>
            <person name="Delahaunty K."/>
            <person name="Markovic C."/>
            <person name="Hall O."/>
            <person name="Minx P."/>
            <person name="Tomlinson C."/>
            <person name="Mitreva M."/>
            <person name="Hou S."/>
            <person name="Chen J."/>
            <person name="Wollam A."/>
            <person name="Pepin K.H."/>
            <person name="Johnson M."/>
            <person name="Bhonagiri V."/>
            <person name="Zhang X."/>
            <person name="Suruliraj S."/>
            <person name="Warren W."/>
            <person name="Chinwalla A."/>
            <person name="Mardis E.R."/>
            <person name="Wilson R.K."/>
        </authorList>
    </citation>
    <scope>NUCLEOTIDE SEQUENCE [LARGE SCALE GENOMIC DNA]</scope>
    <source>
        <strain evidence="1 2">F0435</strain>
    </source>
</reference>
<dbReference type="HOGENOM" id="CLU_3311761_0_0_9"/>
<protein>
    <submittedName>
        <fullName evidence="1">Uncharacterized protein</fullName>
    </submittedName>
</protein>
<dbReference type="EMBL" id="AGRJ01000030">
    <property type="protein sequence ID" value="EHO54062.1"/>
    <property type="molecule type" value="Genomic_DNA"/>
</dbReference>
<comment type="caution">
    <text evidence="1">The sequence shown here is derived from an EMBL/GenBank/DDBJ whole genome shotgun (WGS) entry which is preliminary data.</text>
</comment>
<gene>
    <name evidence="1" type="ORF">HMPREF9104_00292</name>
</gene>